<proteinExistence type="predicted"/>
<dbReference type="Proteomes" id="UP000532194">
    <property type="component" value="Unassembled WGS sequence"/>
</dbReference>
<organism evidence="2 3">
    <name type="scientific">Bifidobacterium oedipodis</name>
    <dbReference type="NCBI Taxonomy" id="2675322"/>
    <lineage>
        <taxon>Bacteria</taxon>
        <taxon>Bacillati</taxon>
        <taxon>Actinomycetota</taxon>
        <taxon>Actinomycetes</taxon>
        <taxon>Bifidobacteriales</taxon>
        <taxon>Bifidobacteriaceae</taxon>
        <taxon>Bifidobacterium</taxon>
    </lineage>
</organism>
<sequence>MLVLRMVEVALQQGVPIPRVLIVVGDAMGGATGCRIASVGVALHRGVPWREAWRSARGEALAHGDGQADDVDEALLDILDDALASSWLHGDAPTIRLQTAIEQWHKDQRAAIEQRAARLSVTLLLPTGLCFLPAFVLIGVIPIIASFMA</sequence>
<reference evidence="2 3" key="1">
    <citation type="submission" date="2020-02" db="EMBL/GenBank/DDBJ databases">
        <title>Characterization of phylogenetic diversity of novel bifidobacterial species isolated in Czech ZOOs.</title>
        <authorList>
            <person name="Lugli G.A."/>
            <person name="Vera N.B."/>
            <person name="Ventura M."/>
        </authorList>
    </citation>
    <scope>NUCLEOTIDE SEQUENCE [LARGE SCALE GENOMIC DNA]</scope>
    <source>
        <strain evidence="2 3">DSM 109957</strain>
    </source>
</reference>
<keyword evidence="1" id="KW-0812">Transmembrane</keyword>
<dbReference type="EMBL" id="JAAIII010000001">
    <property type="protein sequence ID" value="NMM93334.1"/>
    <property type="molecule type" value="Genomic_DNA"/>
</dbReference>
<accession>A0A7Y0HT70</accession>
<keyword evidence="3" id="KW-1185">Reference proteome</keyword>
<protein>
    <submittedName>
        <fullName evidence="2">Flp pilus assembly protein</fullName>
    </submittedName>
</protein>
<comment type="caution">
    <text evidence="2">The sequence shown here is derived from an EMBL/GenBank/DDBJ whole genome shotgun (WGS) entry which is preliminary data.</text>
</comment>
<dbReference type="AlphaFoldDB" id="A0A7Y0HT70"/>
<evidence type="ECO:0000313" key="2">
    <source>
        <dbReference type="EMBL" id="NMM93334.1"/>
    </source>
</evidence>
<evidence type="ECO:0000256" key="1">
    <source>
        <dbReference type="SAM" id="Phobius"/>
    </source>
</evidence>
<feature type="transmembrane region" description="Helical" evidence="1">
    <location>
        <begin position="123"/>
        <end position="148"/>
    </location>
</feature>
<evidence type="ECO:0000313" key="3">
    <source>
        <dbReference type="Proteomes" id="UP000532194"/>
    </source>
</evidence>
<name>A0A7Y0HT70_9BIFI</name>
<keyword evidence="1" id="KW-1133">Transmembrane helix</keyword>
<keyword evidence="1" id="KW-0472">Membrane</keyword>
<gene>
    <name evidence="2" type="ORF">G1C95_0519</name>
</gene>